<dbReference type="Pfam" id="PF00263">
    <property type="entry name" value="Secretin"/>
    <property type="match status" value="1"/>
</dbReference>
<dbReference type="InterPro" id="IPR004845">
    <property type="entry name" value="T2SS_GspD_CS"/>
</dbReference>
<dbReference type="GO" id="GO:0015627">
    <property type="term" value="C:type II protein secretion system complex"/>
    <property type="evidence" value="ECO:0007669"/>
    <property type="project" value="TreeGrafter"/>
</dbReference>
<keyword evidence="11" id="KW-1185">Reference proteome</keyword>
<dbReference type="AlphaFoldDB" id="A0A4Q1AW61"/>
<dbReference type="InterPro" id="IPR005644">
    <property type="entry name" value="NolW-like"/>
</dbReference>
<dbReference type="RefSeq" id="WP_129062089.1">
    <property type="nucleotide sequence ID" value="NZ_NXIE01000004.1"/>
</dbReference>
<dbReference type="PANTHER" id="PTHR30332">
    <property type="entry name" value="PROBABLE GENERAL SECRETION PATHWAY PROTEIN D"/>
    <property type="match status" value="1"/>
</dbReference>
<evidence type="ECO:0000256" key="3">
    <source>
        <dbReference type="ARBA" id="ARBA00022729"/>
    </source>
</evidence>
<dbReference type="InterPro" id="IPR049371">
    <property type="entry name" value="GspD-like_N0"/>
</dbReference>
<dbReference type="PRINTS" id="PR01032">
    <property type="entry name" value="PHAGEIV"/>
</dbReference>
<protein>
    <submittedName>
        <fullName evidence="10">General secretion pathway protein GspD</fullName>
    </submittedName>
</protein>
<dbReference type="GO" id="GO:0009279">
    <property type="term" value="C:cell outer membrane"/>
    <property type="evidence" value="ECO:0007669"/>
    <property type="project" value="UniProtKB-SubCell"/>
</dbReference>
<proteinExistence type="inferred from homology"/>
<dbReference type="InterPro" id="IPR050810">
    <property type="entry name" value="Bact_Secretion_Sys_Channel"/>
</dbReference>
<dbReference type="GO" id="GO:0009306">
    <property type="term" value="P:protein secretion"/>
    <property type="evidence" value="ECO:0007669"/>
    <property type="project" value="InterPro"/>
</dbReference>
<keyword evidence="3" id="KW-0732">Signal</keyword>
<feature type="domain" description="GspD-like N0" evidence="9">
    <location>
        <begin position="20"/>
        <end position="89"/>
    </location>
</feature>
<evidence type="ECO:0000256" key="6">
    <source>
        <dbReference type="RuleBase" id="RU004004"/>
    </source>
</evidence>
<evidence type="ECO:0000259" key="8">
    <source>
        <dbReference type="Pfam" id="PF03958"/>
    </source>
</evidence>
<dbReference type="InterPro" id="IPR001775">
    <property type="entry name" value="GspD/PilQ"/>
</dbReference>
<dbReference type="PROSITE" id="PS00875">
    <property type="entry name" value="T2SP_D"/>
    <property type="match status" value="1"/>
</dbReference>
<evidence type="ECO:0000259" key="7">
    <source>
        <dbReference type="Pfam" id="PF00263"/>
    </source>
</evidence>
<dbReference type="OrthoDB" id="9775455at2"/>
<dbReference type="Gene3D" id="3.30.1370.120">
    <property type="match status" value="1"/>
</dbReference>
<keyword evidence="2" id="KW-0812">Transmembrane</keyword>
<sequence>MKLIIFFIFFVNLYSKEINVNFKNLDLVELVNITSKTINKDILVPFKLEGKVNFSSNSTIAKDDLLNILNDSLEQNGYFLQKEKDIFKVVKNKKNKSKIIKEKVKVYNTKTSIINLTHLNAENIQKLLINIIKQRSYPKGAKPVIAFEKETNSLIINAQKKDLEDLENIVKDLDKSRIQVYIKAKIIELDEYLLNDVGFRFGILGAKAYSGGLYTFSSNLNNGNAISFDTSSIGLEIPNISSSLALGASLSLLKQTYALNIVSEPSLLCLNNKESSIYVGETISIQTGSTISDGGNTVNVLEREDIGLTLKLKPRVFGKKVLIDIDTKIEGVKTANTTNSNPDTSKKHINTTAFVNNGESVILGGLIESKSEKNIEEVPYISEIPMIGELFKNRYKDNRTKNLLIIVTPYIIPKNKDLTYLTKQLSKLKALEDKFLEESLINLKKKKDYKNNSTKINKTKKSRFENYFNM</sequence>
<dbReference type="EMBL" id="NXIE01000004">
    <property type="protein sequence ID" value="RXK12222.1"/>
    <property type="molecule type" value="Genomic_DNA"/>
</dbReference>
<reference evidence="10 11" key="1">
    <citation type="submission" date="2017-09" db="EMBL/GenBank/DDBJ databases">
        <title>Genomics of the genus Arcobacter.</title>
        <authorList>
            <person name="Perez-Cataluna A."/>
            <person name="Figueras M.J."/>
            <person name="Salas-Masso N."/>
        </authorList>
    </citation>
    <scope>NUCLEOTIDE SEQUENCE [LARGE SCALE GENOMIC DNA]</scope>
    <source>
        <strain evidence="10 11">F156-34</strain>
    </source>
</reference>
<name>A0A4Q1AW61_9BACT</name>
<evidence type="ECO:0000313" key="11">
    <source>
        <dbReference type="Proteomes" id="UP000289718"/>
    </source>
</evidence>
<dbReference type="PANTHER" id="PTHR30332:SF24">
    <property type="entry name" value="SECRETIN GSPD-RELATED"/>
    <property type="match status" value="1"/>
</dbReference>
<evidence type="ECO:0000256" key="2">
    <source>
        <dbReference type="ARBA" id="ARBA00022692"/>
    </source>
</evidence>
<evidence type="ECO:0000259" key="9">
    <source>
        <dbReference type="Pfam" id="PF21305"/>
    </source>
</evidence>
<dbReference type="InterPro" id="IPR004846">
    <property type="entry name" value="T2SS/T3SS_dom"/>
</dbReference>
<accession>A0A4Q1AW61</accession>
<feature type="domain" description="NolW-like" evidence="8">
    <location>
        <begin position="111"/>
        <end position="178"/>
    </location>
</feature>
<evidence type="ECO:0000313" key="10">
    <source>
        <dbReference type="EMBL" id="RXK12222.1"/>
    </source>
</evidence>
<evidence type="ECO:0000256" key="1">
    <source>
        <dbReference type="ARBA" id="ARBA00004370"/>
    </source>
</evidence>
<dbReference type="Gene3D" id="3.55.50.30">
    <property type="match status" value="1"/>
</dbReference>
<comment type="similarity">
    <text evidence="5">Belongs to the bacterial secretin family.</text>
</comment>
<feature type="domain" description="Type II/III secretion system secretin-like" evidence="7">
    <location>
        <begin position="253"/>
        <end position="412"/>
    </location>
</feature>
<dbReference type="InterPro" id="IPR038591">
    <property type="entry name" value="NolW-like_sf"/>
</dbReference>
<comment type="subcellular location">
    <subcellularLocation>
        <location evidence="6">Cell outer membrane</location>
    </subcellularLocation>
    <subcellularLocation>
        <location evidence="1">Membrane</location>
    </subcellularLocation>
</comment>
<evidence type="ECO:0000256" key="5">
    <source>
        <dbReference type="RuleBase" id="RU004003"/>
    </source>
</evidence>
<dbReference type="PRINTS" id="PR00811">
    <property type="entry name" value="BCTERIALGSPD"/>
</dbReference>
<dbReference type="Proteomes" id="UP000289718">
    <property type="component" value="Unassembled WGS sequence"/>
</dbReference>
<keyword evidence="4" id="KW-0472">Membrane</keyword>
<gene>
    <name evidence="10" type="ORF">CP965_10620</name>
</gene>
<organism evidence="10 11">
    <name type="scientific">Halarcobacter mediterraneus</name>
    <dbReference type="NCBI Taxonomy" id="2023153"/>
    <lineage>
        <taxon>Bacteria</taxon>
        <taxon>Pseudomonadati</taxon>
        <taxon>Campylobacterota</taxon>
        <taxon>Epsilonproteobacteria</taxon>
        <taxon>Campylobacterales</taxon>
        <taxon>Arcobacteraceae</taxon>
        <taxon>Halarcobacter</taxon>
    </lineage>
</organism>
<dbReference type="Pfam" id="PF21305">
    <property type="entry name" value="type_II_gspD_N0"/>
    <property type="match status" value="1"/>
</dbReference>
<comment type="caution">
    <text evidence="10">The sequence shown here is derived from an EMBL/GenBank/DDBJ whole genome shotgun (WGS) entry which is preliminary data.</text>
</comment>
<keyword evidence="6" id="KW-0813">Transport</keyword>
<dbReference type="Pfam" id="PF03958">
    <property type="entry name" value="Secretin_N"/>
    <property type="match status" value="1"/>
</dbReference>
<evidence type="ECO:0000256" key="4">
    <source>
        <dbReference type="ARBA" id="ARBA00023136"/>
    </source>
</evidence>